<evidence type="ECO:0000313" key="2">
    <source>
        <dbReference type="Proteomes" id="UP000748756"/>
    </source>
</evidence>
<dbReference type="OrthoDB" id="2390601at2759"/>
<organism evidence="1 2">
    <name type="scientific">Linnemannia schmuckeri</name>
    <dbReference type="NCBI Taxonomy" id="64567"/>
    <lineage>
        <taxon>Eukaryota</taxon>
        <taxon>Fungi</taxon>
        <taxon>Fungi incertae sedis</taxon>
        <taxon>Mucoromycota</taxon>
        <taxon>Mortierellomycotina</taxon>
        <taxon>Mortierellomycetes</taxon>
        <taxon>Mortierellales</taxon>
        <taxon>Mortierellaceae</taxon>
        <taxon>Linnemannia</taxon>
    </lineage>
</organism>
<proteinExistence type="predicted"/>
<sequence>MLRLFFWLSIVGSIAIPHLALLLGLVSVSSATIAARQSESNAPPATLNSQLWWWANKGPNHDVDGAYSNQFKLYINGFDIGDFKFDSVGFESHCHENRDWCVAHSDPQDPTLHFWYQGYNYGDPLRSQNCENQEYHWCLLYTNFTNPH</sequence>
<reference evidence="1" key="1">
    <citation type="journal article" date="2020" name="Fungal Divers.">
        <title>Resolving the Mortierellaceae phylogeny through synthesis of multi-gene phylogenetics and phylogenomics.</title>
        <authorList>
            <person name="Vandepol N."/>
            <person name="Liber J."/>
            <person name="Desiro A."/>
            <person name="Na H."/>
            <person name="Kennedy M."/>
            <person name="Barry K."/>
            <person name="Grigoriev I.V."/>
            <person name="Miller A.N."/>
            <person name="O'Donnell K."/>
            <person name="Stajich J.E."/>
            <person name="Bonito G."/>
        </authorList>
    </citation>
    <scope>NUCLEOTIDE SEQUENCE</scope>
    <source>
        <strain evidence="1">NRRL 6426</strain>
    </source>
</reference>
<name>A0A9P5RTW9_9FUNG</name>
<evidence type="ECO:0000313" key="1">
    <source>
        <dbReference type="EMBL" id="KAF9147498.1"/>
    </source>
</evidence>
<gene>
    <name evidence="1" type="ORF">BG015_010874</name>
</gene>
<dbReference type="AlphaFoldDB" id="A0A9P5RTW9"/>
<comment type="caution">
    <text evidence="1">The sequence shown here is derived from an EMBL/GenBank/DDBJ whole genome shotgun (WGS) entry which is preliminary data.</text>
</comment>
<dbReference type="EMBL" id="JAAAUQ010000800">
    <property type="protein sequence ID" value="KAF9147498.1"/>
    <property type="molecule type" value="Genomic_DNA"/>
</dbReference>
<accession>A0A9P5RTW9</accession>
<dbReference type="Proteomes" id="UP000748756">
    <property type="component" value="Unassembled WGS sequence"/>
</dbReference>
<keyword evidence="2" id="KW-1185">Reference proteome</keyword>
<protein>
    <submittedName>
        <fullName evidence="1">Uncharacterized protein</fullName>
    </submittedName>
</protein>